<dbReference type="InterPro" id="IPR051159">
    <property type="entry name" value="Hexapeptide_acetyltransf"/>
</dbReference>
<dbReference type="Proteomes" id="UP001219862">
    <property type="component" value="Unassembled WGS sequence"/>
</dbReference>
<dbReference type="Gene3D" id="2.160.10.10">
    <property type="entry name" value="Hexapeptide repeat proteins"/>
    <property type="match status" value="1"/>
</dbReference>
<accession>A0ABT5KM07</accession>
<name>A0ABT5KM07_9BURK</name>
<proteinExistence type="predicted"/>
<sequence>MRATFNRWRRAVWRTVFYRMVFGERSTAGQLLAHTRVAPSTCIEGEAGLVLGDHVFIGQFNFIDATAGLEIAEGVQITNFVSIVTHSSHRSIRLLGRTYADGSAAGQIAAYVKAPIRIGAYSFIGPHSLIEAGAQLGKGVLVCAYSQVRGTAPDFAIMAGQPARQVGDVRQRDAELLRQYPDLAPHYQAWAGELLP</sequence>
<gene>
    <name evidence="1" type="ORF">PRZ01_01910</name>
</gene>
<comment type="caution">
    <text evidence="1">The sequence shown here is derived from an EMBL/GenBank/DDBJ whole genome shotgun (WGS) entry which is preliminary data.</text>
</comment>
<evidence type="ECO:0000313" key="2">
    <source>
        <dbReference type="Proteomes" id="UP001219862"/>
    </source>
</evidence>
<dbReference type="PANTHER" id="PTHR23416">
    <property type="entry name" value="SIALIC ACID SYNTHASE-RELATED"/>
    <property type="match status" value="1"/>
</dbReference>
<organism evidence="1 2">
    <name type="scientific">Roseateles koreensis</name>
    <dbReference type="NCBI Taxonomy" id="2987526"/>
    <lineage>
        <taxon>Bacteria</taxon>
        <taxon>Pseudomonadati</taxon>
        <taxon>Pseudomonadota</taxon>
        <taxon>Betaproteobacteria</taxon>
        <taxon>Burkholderiales</taxon>
        <taxon>Sphaerotilaceae</taxon>
        <taxon>Roseateles</taxon>
    </lineage>
</organism>
<dbReference type="CDD" id="cd04647">
    <property type="entry name" value="LbH_MAT_like"/>
    <property type="match status" value="1"/>
</dbReference>
<dbReference type="RefSeq" id="WP_273595069.1">
    <property type="nucleotide sequence ID" value="NZ_JAQQXS010000002.1"/>
</dbReference>
<keyword evidence="1" id="KW-0012">Acyltransferase</keyword>
<reference evidence="1 2" key="1">
    <citation type="submission" date="2022-10" db="EMBL/GenBank/DDBJ databases">
        <title>paucibacter sp. hw8 Genome sequencing.</title>
        <authorList>
            <person name="Park S."/>
        </authorList>
    </citation>
    <scope>NUCLEOTIDE SEQUENCE [LARGE SCALE GENOMIC DNA]</scope>
    <source>
        <strain evidence="2">hw8</strain>
    </source>
</reference>
<keyword evidence="1" id="KW-0808">Transferase</keyword>
<dbReference type="SUPFAM" id="SSF51161">
    <property type="entry name" value="Trimeric LpxA-like enzymes"/>
    <property type="match status" value="1"/>
</dbReference>
<keyword evidence="2" id="KW-1185">Reference proteome</keyword>
<protein>
    <submittedName>
        <fullName evidence="1">Acyltransferase</fullName>
    </submittedName>
</protein>
<dbReference type="GO" id="GO:0016746">
    <property type="term" value="F:acyltransferase activity"/>
    <property type="evidence" value="ECO:0007669"/>
    <property type="project" value="UniProtKB-KW"/>
</dbReference>
<dbReference type="InterPro" id="IPR011004">
    <property type="entry name" value="Trimer_LpxA-like_sf"/>
</dbReference>
<dbReference type="EMBL" id="JAQQXS010000002">
    <property type="protein sequence ID" value="MDC8783943.1"/>
    <property type="molecule type" value="Genomic_DNA"/>
</dbReference>
<evidence type="ECO:0000313" key="1">
    <source>
        <dbReference type="EMBL" id="MDC8783943.1"/>
    </source>
</evidence>